<feature type="region of interest" description="Disordered" evidence="1">
    <location>
        <begin position="1"/>
        <end position="27"/>
    </location>
</feature>
<dbReference type="Gene3D" id="2.60.40.10">
    <property type="entry name" value="Immunoglobulins"/>
    <property type="match status" value="1"/>
</dbReference>
<dbReference type="EMBL" id="CP114203">
    <property type="protein sequence ID" value="WAU02231.1"/>
    <property type="molecule type" value="Genomic_DNA"/>
</dbReference>
<dbReference type="GeneID" id="301329438"/>
<proteinExistence type="predicted"/>
<protein>
    <recommendedName>
        <fullName evidence="4">Bacterial Ig-like domain-containing protein</fullName>
    </recommendedName>
</protein>
<keyword evidence="3" id="KW-1185">Reference proteome</keyword>
<feature type="compositionally biased region" description="Basic and acidic residues" evidence="1">
    <location>
        <begin position="11"/>
        <end position="24"/>
    </location>
</feature>
<evidence type="ECO:0000313" key="2">
    <source>
        <dbReference type="EMBL" id="WAU02231.1"/>
    </source>
</evidence>
<gene>
    <name evidence="2" type="ORF">STRNI_000226</name>
</gene>
<reference evidence="2 3" key="1">
    <citation type="submission" date="2022-12" db="EMBL/GenBank/DDBJ databases">
        <authorList>
            <person name="Ruckert C."/>
            <person name="Busche T."/>
            <person name="Kalinowski J."/>
            <person name="Wittmann C."/>
        </authorList>
    </citation>
    <scope>NUCLEOTIDE SEQUENCE [LARGE SCALE GENOMIC DNA]</scope>
    <source>
        <strain evidence="2 3">DSM 40276</strain>
    </source>
</reference>
<organism evidence="2 3">
    <name type="scientific">Streptomyces nigrescens</name>
    <dbReference type="NCBI Taxonomy" id="1920"/>
    <lineage>
        <taxon>Bacteria</taxon>
        <taxon>Bacillati</taxon>
        <taxon>Actinomycetota</taxon>
        <taxon>Actinomycetes</taxon>
        <taxon>Kitasatosporales</taxon>
        <taxon>Streptomycetaceae</taxon>
        <taxon>Streptomyces</taxon>
    </lineage>
</organism>
<accession>A0ABY7IXR9</accession>
<sequence length="449" mass="47938">MTGTQAAGSLCDEKLSTERARSRVVDGNGKAADEPYVIRGRGKDKAPAGAFALFADVNYNVGGPRDKILVIPAKGTANNFSDYGFDQSDDGVSAVVNNTDNDNILFTRTNQGGSQLPVKAGTSIDDMTKIPLAGSPTGTWNDQAQSALAFAQPVPLPVFTAPTAGAPTENRRQPVQGTAAPDVQQVLLYEGAKQLGTCPVKGNKWEYTPDADWPLGQHDLAAVAVRDDVTSGKVYLRFYATLPNPVVDVRSPQNGAEVDPGASIDGVAFNADSVTLTEGGTKLGSAKVNGQNWSFSHEGGWSLGSHTVTAKAVRGSQESEPDTVTFTAAKKNLTVDYKFNSSWQDWETQKYIYSYDITMHAGESNVKHWNVGFGQLPVGSVLYKEFTSTFWGMIIDDGSNGDVLLGSPPEGSHVVPKGGKLVIRVLVLYPTQDDAHKQLYGLFAKSLSE</sequence>
<dbReference type="RefSeq" id="WP_277410302.1">
    <property type="nucleotide sequence ID" value="NZ_CP114203.1"/>
</dbReference>
<dbReference type="InterPro" id="IPR013783">
    <property type="entry name" value="Ig-like_fold"/>
</dbReference>
<name>A0ABY7IXR9_STRNI</name>
<evidence type="ECO:0000313" key="3">
    <source>
        <dbReference type="Proteomes" id="UP001210169"/>
    </source>
</evidence>
<evidence type="ECO:0008006" key="4">
    <source>
        <dbReference type="Google" id="ProtNLM"/>
    </source>
</evidence>
<evidence type="ECO:0000256" key="1">
    <source>
        <dbReference type="SAM" id="MobiDB-lite"/>
    </source>
</evidence>
<dbReference type="Proteomes" id="UP001210169">
    <property type="component" value="Chromosome"/>
</dbReference>